<comment type="caution">
    <text evidence="2">The sequence shown here is derived from an EMBL/GenBank/DDBJ whole genome shotgun (WGS) entry which is preliminary data.</text>
</comment>
<accession>A0AAD6N0R5</accession>
<evidence type="ECO:0000256" key="1">
    <source>
        <dbReference type="SAM" id="MobiDB-lite"/>
    </source>
</evidence>
<evidence type="ECO:0000313" key="2">
    <source>
        <dbReference type="EMBL" id="KAJ5738721.1"/>
    </source>
</evidence>
<sequence>MSSTLHVISTGVISQRFEDNADQHLVCKELDPFLNINRHGLCAKRKNRGGATPAGQTWSWGIIIPITLNVTPATPLLYYGASDYASTCMHERSTGNRRLVKPRLTPLSMSKMTKERGATP</sequence>
<dbReference type="Proteomes" id="UP001215712">
    <property type="component" value="Unassembled WGS sequence"/>
</dbReference>
<proteinExistence type="predicted"/>
<keyword evidence="3" id="KW-1185">Reference proteome</keyword>
<reference evidence="2" key="1">
    <citation type="journal article" date="2023" name="IMA Fungus">
        <title>Comparative genomic study of the Penicillium genus elucidates a diverse pangenome and 15 lateral gene transfer events.</title>
        <authorList>
            <person name="Petersen C."/>
            <person name="Sorensen T."/>
            <person name="Nielsen M.R."/>
            <person name="Sondergaard T.E."/>
            <person name="Sorensen J.L."/>
            <person name="Fitzpatrick D.A."/>
            <person name="Frisvad J.C."/>
            <person name="Nielsen K.L."/>
        </authorList>
    </citation>
    <scope>NUCLEOTIDE SEQUENCE</scope>
    <source>
        <strain evidence="2">IBT 17514</strain>
    </source>
</reference>
<protein>
    <submittedName>
        <fullName evidence="2">Uncharacterized protein</fullName>
    </submittedName>
</protein>
<reference evidence="2" key="2">
    <citation type="submission" date="2023-01" db="EMBL/GenBank/DDBJ databases">
        <authorList>
            <person name="Petersen C."/>
        </authorList>
    </citation>
    <scope>NUCLEOTIDE SEQUENCE</scope>
    <source>
        <strain evidence="2">IBT 17514</strain>
    </source>
</reference>
<evidence type="ECO:0000313" key="3">
    <source>
        <dbReference type="Proteomes" id="UP001215712"/>
    </source>
</evidence>
<organism evidence="2 3">
    <name type="scientific">Penicillium malachiteum</name>
    <dbReference type="NCBI Taxonomy" id="1324776"/>
    <lineage>
        <taxon>Eukaryota</taxon>
        <taxon>Fungi</taxon>
        <taxon>Dikarya</taxon>
        <taxon>Ascomycota</taxon>
        <taxon>Pezizomycotina</taxon>
        <taxon>Eurotiomycetes</taxon>
        <taxon>Eurotiomycetidae</taxon>
        <taxon>Eurotiales</taxon>
        <taxon>Aspergillaceae</taxon>
        <taxon>Penicillium</taxon>
    </lineage>
</organism>
<dbReference type="AlphaFoldDB" id="A0AAD6N0R5"/>
<gene>
    <name evidence="2" type="ORF">N7493_001876</name>
</gene>
<name>A0AAD6N0R5_9EURO</name>
<dbReference type="EMBL" id="JAQJAN010000002">
    <property type="protein sequence ID" value="KAJ5738721.1"/>
    <property type="molecule type" value="Genomic_DNA"/>
</dbReference>
<feature type="region of interest" description="Disordered" evidence="1">
    <location>
        <begin position="91"/>
        <end position="120"/>
    </location>
</feature>